<proteinExistence type="predicted"/>
<evidence type="ECO:0000313" key="1">
    <source>
        <dbReference type="EMBL" id="SVD31858.1"/>
    </source>
</evidence>
<accession>A0A382UDS7</accession>
<protein>
    <submittedName>
        <fullName evidence="1">Uncharacterized protein</fullName>
    </submittedName>
</protein>
<dbReference type="AlphaFoldDB" id="A0A382UDS7"/>
<gene>
    <name evidence="1" type="ORF">METZ01_LOCUS384712</name>
</gene>
<sequence>MTSPKFISSLVFLILLLNLLPSDLILSRKAYAEGTYFYWNIESSRIWPSRPEGSKGSVLTEVPDVGETIQIQIFEEMVCRARIKQMIKPRFVAELMRIECSSDGYVTSTFMDVICEASGEYRKLRNRQMEFANRQKPLFRTRQEWNIQAWCSLNESSTPPTASDNSRLSEEDLMKLKDLDDFPRCCVIGG</sequence>
<reference evidence="1" key="1">
    <citation type="submission" date="2018-05" db="EMBL/GenBank/DDBJ databases">
        <authorList>
            <person name="Lanie J.A."/>
            <person name="Ng W.-L."/>
            <person name="Kazmierczak K.M."/>
            <person name="Andrzejewski T.M."/>
            <person name="Davidsen T.M."/>
            <person name="Wayne K.J."/>
            <person name="Tettelin H."/>
            <person name="Glass J.I."/>
            <person name="Rusch D."/>
            <person name="Podicherti R."/>
            <person name="Tsui H.-C.T."/>
            <person name="Winkler M.E."/>
        </authorList>
    </citation>
    <scope>NUCLEOTIDE SEQUENCE</scope>
</reference>
<organism evidence="1">
    <name type="scientific">marine metagenome</name>
    <dbReference type="NCBI Taxonomy" id="408172"/>
    <lineage>
        <taxon>unclassified sequences</taxon>
        <taxon>metagenomes</taxon>
        <taxon>ecological metagenomes</taxon>
    </lineage>
</organism>
<name>A0A382UDS7_9ZZZZ</name>
<dbReference type="EMBL" id="UINC01143121">
    <property type="protein sequence ID" value="SVD31858.1"/>
    <property type="molecule type" value="Genomic_DNA"/>
</dbReference>